<name>A0A420EHH4_9ALTE</name>
<sequence>MPQATVSQSVVPSRAIQLVCPCCDLLMQVGSNHDHSKHELICPRCKHQVQAAGNMGFTKQACIAFSALLMLIYANTNPLLTFDFAGAYNTASILRGTLLLLEQGFYFVGGSVILTSFVAPFCFLTLIIINSLCLLTKRRPFWLATSIHFQQHLALWSMLEVYLLGFIISLVKLLDLAQVNVGVGIWCFAASFLLSSYLVHKISGELYWSTYAKR</sequence>
<dbReference type="AlphaFoldDB" id="A0A420EHH4"/>
<keyword evidence="1" id="KW-0812">Transmembrane</keyword>
<feature type="transmembrane region" description="Helical" evidence="1">
    <location>
        <begin position="105"/>
        <end position="132"/>
    </location>
</feature>
<dbReference type="EMBL" id="RAQO01000004">
    <property type="protein sequence ID" value="RKF20118.1"/>
    <property type="molecule type" value="Genomic_DNA"/>
</dbReference>
<protein>
    <submittedName>
        <fullName evidence="2">Paraquat-inducible protein A</fullName>
    </submittedName>
</protein>
<evidence type="ECO:0000313" key="3">
    <source>
        <dbReference type="Proteomes" id="UP000286482"/>
    </source>
</evidence>
<evidence type="ECO:0000256" key="1">
    <source>
        <dbReference type="SAM" id="Phobius"/>
    </source>
</evidence>
<evidence type="ECO:0000313" key="2">
    <source>
        <dbReference type="EMBL" id="RKF20118.1"/>
    </source>
</evidence>
<feature type="transmembrane region" description="Helical" evidence="1">
    <location>
        <begin position="153"/>
        <end position="171"/>
    </location>
</feature>
<dbReference type="Proteomes" id="UP000286482">
    <property type="component" value="Unassembled WGS sequence"/>
</dbReference>
<dbReference type="RefSeq" id="WP_120354122.1">
    <property type="nucleotide sequence ID" value="NZ_RAQO01000004.1"/>
</dbReference>
<proteinExistence type="predicted"/>
<organism evidence="2 3">
    <name type="scientific">Alginatibacterium sediminis</name>
    <dbReference type="NCBI Taxonomy" id="2164068"/>
    <lineage>
        <taxon>Bacteria</taxon>
        <taxon>Pseudomonadati</taxon>
        <taxon>Pseudomonadota</taxon>
        <taxon>Gammaproteobacteria</taxon>
        <taxon>Alteromonadales</taxon>
        <taxon>Alteromonadaceae</taxon>
        <taxon>Alginatibacterium</taxon>
    </lineage>
</organism>
<comment type="caution">
    <text evidence="2">The sequence shown here is derived from an EMBL/GenBank/DDBJ whole genome shotgun (WGS) entry which is preliminary data.</text>
</comment>
<feature type="transmembrane region" description="Helical" evidence="1">
    <location>
        <begin position="177"/>
        <end position="199"/>
    </location>
</feature>
<accession>A0A420EHH4</accession>
<keyword evidence="1" id="KW-0472">Membrane</keyword>
<dbReference type="Pfam" id="PF04403">
    <property type="entry name" value="PqiA"/>
    <property type="match status" value="1"/>
</dbReference>
<reference evidence="2 3" key="1">
    <citation type="submission" date="2018-09" db="EMBL/GenBank/DDBJ databases">
        <authorList>
            <person name="Wang Z."/>
        </authorList>
    </citation>
    <scope>NUCLEOTIDE SEQUENCE [LARGE SCALE GENOMIC DNA]</scope>
    <source>
        <strain evidence="2 3">ALS 81</strain>
    </source>
</reference>
<keyword evidence="3" id="KW-1185">Reference proteome</keyword>
<gene>
    <name evidence="2" type="ORF">DBZ36_06630</name>
</gene>
<keyword evidence="1" id="KW-1133">Transmembrane helix</keyword>
<dbReference type="InterPro" id="IPR007498">
    <property type="entry name" value="PqiA-like"/>
</dbReference>